<organism evidence="2 3">
    <name type="scientific">Thermofilum adornatum 1505</name>
    <dbReference type="NCBI Taxonomy" id="697581"/>
    <lineage>
        <taxon>Archaea</taxon>
        <taxon>Thermoproteota</taxon>
        <taxon>Thermoprotei</taxon>
        <taxon>Thermofilales</taxon>
        <taxon>Thermofilaceae</taxon>
        <taxon>Thermofilum</taxon>
    </lineage>
</organism>
<feature type="compositionally biased region" description="Polar residues" evidence="1">
    <location>
        <begin position="52"/>
        <end position="67"/>
    </location>
</feature>
<evidence type="ECO:0000313" key="2">
    <source>
        <dbReference type="EMBL" id="AJB42376.1"/>
    </source>
</evidence>
<dbReference type="KEGG" id="tcb:TCARB_1330"/>
<feature type="compositionally biased region" description="Polar residues" evidence="1">
    <location>
        <begin position="79"/>
        <end position="93"/>
    </location>
</feature>
<evidence type="ECO:0000256" key="1">
    <source>
        <dbReference type="SAM" id="MobiDB-lite"/>
    </source>
</evidence>
<sequence>MRMHIIETRQNQLTTTINNLVRATKPGHKRPIITHSHNPIILYQYRLPPQNSPSTIHRQNSLSITDNKQAHTHPHTKQNFKTNAPQTSPQNPKTKPKNHQTAKNLTKYT</sequence>
<name>A0A3G1A654_9CREN</name>
<accession>A0A3G1A654</accession>
<dbReference type="Proteomes" id="UP000266720">
    <property type="component" value="Chromosome"/>
</dbReference>
<dbReference type="AlphaFoldDB" id="A0A3G1A654"/>
<dbReference type="EMBL" id="CP007493">
    <property type="protein sequence ID" value="AJB42376.1"/>
    <property type="molecule type" value="Genomic_DNA"/>
</dbReference>
<proteinExistence type="predicted"/>
<reference evidence="3" key="1">
    <citation type="book" date="2010" name="EXTREMOPHILES" publisher="0:0-0">
        <title>Complete genome sequences of ten hyperthermophilic archaea reveal their metabolic capabilities and possible ecological roles.</title>
        <editorList>
            <person name="?"/>
        </editorList>
        <authorList>
            <person name="Ravin N.V."/>
            <person name="Mardanov A.V."/>
            <person name="Bonch-Osmolovskaya E.A."/>
            <person name="Skryabin K.G."/>
        </authorList>
    </citation>
    <scope>NUCLEOTIDE SEQUENCE [LARGE SCALE GENOMIC DNA]</scope>
    <source>
        <strain evidence="3">1505</strain>
    </source>
</reference>
<dbReference type="STRING" id="697581.TCARB_1330"/>
<evidence type="ECO:0000313" key="3">
    <source>
        <dbReference type="Proteomes" id="UP000266720"/>
    </source>
</evidence>
<protein>
    <submittedName>
        <fullName evidence="2">Uncharacterized protein</fullName>
    </submittedName>
</protein>
<gene>
    <name evidence="2" type="ORF">TCARB_1330</name>
</gene>
<feature type="region of interest" description="Disordered" evidence="1">
    <location>
        <begin position="49"/>
        <end position="109"/>
    </location>
</feature>